<name>A0A380C886_SPHSI</name>
<dbReference type="InterPro" id="IPR010333">
    <property type="entry name" value="VirJ"/>
</dbReference>
<accession>A0A380C886</accession>
<dbReference type="Proteomes" id="UP000254893">
    <property type="component" value="Unassembled WGS sequence"/>
</dbReference>
<evidence type="ECO:0000259" key="2">
    <source>
        <dbReference type="Pfam" id="PF06057"/>
    </source>
</evidence>
<evidence type="ECO:0000313" key="4">
    <source>
        <dbReference type="Proteomes" id="UP000254893"/>
    </source>
</evidence>
<feature type="signal peptide" evidence="1">
    <location>
        <begin position="1"/>
        <end position="19"/>
    </location>
</feature>
<protein>
    <submittedName>
        <fullName evidence="3">Type IV secretory pathway, VirJ component</fullName>
    </submittedName>
</protein>
<feature type="chain" id="PRO_5016829437" evidence="1">
    <location>
        <begin position="20"/>
        <end position="226"/>
    </location>
</feature>
<gene>
    <name evidence="3" type="ORF">NCTC11388_02416</name>
</gene>
<keyword evidence="1" id="KW-0732">Signal</keyword>
<dbReference type="Gene3D" id="3.40.50.1820">
    <property type="entry name" value="alpha/beta hydrolase"/>
    <property type="match status" value="1"/>
</dbReference>
<evidence type="ECO:0000313" key="3">
    <source>
        <dbReference type="EMBL" id="SUJ14970.1"/>
    </source>
</evidence>
<dbReference type="RefSeq" id="WP_115170288.1">
    <property type="nucleotide sequence ID" value="NZ_UGYW01000002.1"/>
</dbReference>
<evidence type="ECO:0000256" key="1">
    <source>
        <dbReference type="SAM" id="SignalP"/>
    </source>
</evidence>
<feature type="domain" description="Bacterial virulence" evidence="2">
    <location>
        <begin position="38"/>
        <end position="224"/>
    </location>
</feature>
<organism evidence="3 4">
    <name type="scientific">Sphingobacterium spiritivorum</name>
    <name type="common">Flavobacterium spiritivorum</name>
    <dbReference type="NCBI Taxonomy" id="258"/>
    <lineage>
        <taxon>Bacteria</taxon>
        <taxon>Pseudomonadati</taxon>
        <taxon>Bacteroidota</taxon>
        <taxon>Sphingobacteriia</taxon>
        <taxon>Sphingobacteriales</taxon>
        <taxon>Sphingobacteriaceae</taxon>
        <taxon>Sphingobacterium</taxon>
    </lineage>
</organism>
<dbReference type="AlphaFoldDB" id="A0A380C886"/>
<dbReference type="InterPro" id="IPR029058">
    <property type="entry name" value="AB_hydrolase_fold"/>
</dbReference>
<dbReference type="Pfam" id="PF06057">
    <property type="entry name" value="VirJ"/>
    <property type="match status" value="1"/>
</dbReference>
<dbReference type="SUPFAM" id="SSF53474">
    <property type="entry name" value="alpha/beta-Hydrolases"/>
    <property type="match status" value="1"/>
</dbReference>
<proteinExistence type="predicted"/>
<sequence length="226" mass="25319">MKKNWGLLAALMILMIVQAQQNTVPMKEWQGNTKVPFILFFSGDGGLNTFSSNLCSALANKGYGISAVDSKKYFWNKKTPQQLANDMAVYLHKILDKRPNTQFVIAGFSFGADAVPFLVNRLPADLKNKLYRAIMIEPSTSTDLEIHLADMVGRSHVKRSLDVIAEINKIENTQTLLLMGNDTRDFPSSQLITKHLRIQVLKGDHHFDGHEEEVANAVISELTSHH</sequence>
<dbReference type="EMBL" id="UGYW01000002">
    <property type="protein sequence ID" value="SUJ14970.1"/>
    <property type="molecule type" value="Genomic_DNA"/>
</dbReference>
<reference evidence="3 4" key="1">
    <citation type="submission" date="2018-06" db="EMBL/GenBank/DDBJ databases">
        <authorList>
            <consortium name="Pathogen Informatics"/>
            <person name="Doyle S."/>
        </authorList>
    </citation>
    <scope>NUCLEOTIDE SEQUENCE [LARGE SCALE GENOMIC DNA]</scope>
    <source>
        <strain evidence="3 4">NCTC11388</strain>
    </source>
</reference>